<protein>
    <recommendedName>
        <fullName evidence="3">DUF362 domain-containing protein</fullName>
    </recommendedName>
</protein>
<sequence>MALGLREGTPGAAVVRADSVDEAIRLVRDGLRDAGVDLKPPSKRRASAVMLAGLSGPAAVEPRVVDELVDLLCERGWTSVAVAGACTLLDRDAGVGDVDALAAAAGLTGTTAAGNEYALVDLHSELVPAPVPASSVLADRDVSKVWVDAALRIVLARSASDLADGYAGCLELLAEVVVAGPEISRADLAVEVHRRLPAAVAVIDATVSSHGISGRSRFEPLETCALVVADDALLADVVIARLHGQDPAVSRPVQAALREIGLPEGRSIVGDLTPFTGWLTAPPLTREAVRAAGPVAERVAAAALRRDDEGDPVLAALRQGVEAVEERGGEAMLAAGFAALGYGASSGRALLDAWSTVFDKGRVGRIDVPLGFDPAGYDEAEYEAIPAYLAAFEQLLAGHPRDDGLHWTYLDGSVVFEISRLLEAPYEEFVERVDISRGISLMADYLGGRVVPIKQDELGRPILQAERNLYLPQPNYLASWGGLPIDVCKIELVEYGDDMQRLSWRTVASPNDSATYDDGALTFAAAPGERTRVTVMGRQLFTLPAFWKAVDLDRFPELKAPLVEDAYRRFFTATFDNLEACFEGRDHRIGRDPEHSPLPTESASLLLEVAKEWLAEEPVGDRLRGSGRPQPVLVDAHGFRHFSGSSSDSARRRS</sequence>
<comment type="caution">
    <text evidence="1">The sequence shown here is derived from an EMBL/GenBank/DDBJ whole genome shotgun (WGS) entry which is preliminary data.</text>
</comment>
<name>A0A4R6KEQ0_9ACTN</name>
<evidence type="ECO:0000313" key="2">
    <source>
        <dbReference type="Proteomes" id="UP000295388"/>
    </source>
</evidence>
<evidence type="ECO:0000313" key="1">
    <source>
        <dbReference type="EMBL" id="TDO47198.1"/>
    </source>
</evidence>
<accession>A0A4R6KEQ0</accession>
<dbReference type="EMBL" id="SNWQ01000009">
    <property type="protein sequence ID" value="TDO47198.1"/>
    <property type="molecule type" value="Genomic_DNA"/>
</dbReference>
<dbReference type="RefSeq" id="WP_133801581.1">
    <property type="nucleotide sequence ID" value="NZ_SNWQ01000009.1"/>
</dbReference>
<gene>
    <name evidence="1" type="ORF">EV643_10990</name>
</gene>
<reference evidence="1 2" key="1">
    <citation type="submission" date="2019-03" db="EMBL/GenBank/DDBJ databases">
        <title>Genomic Encyclopedia of Type Strains, Phase III (KMG-III): the genomes of soil and plant-associated and newly described type strains.</title>
        <authorList>
            <person name="Whitman W."/>
        </authorList>
    </citation>
    <scope>NUCLEOTIDE SEQUENCE [LARGE SCALE GENOMIC DNA]</scope>
    <source>
        <strain evidence="1 2">VKM Ac-2527</strain>
    </source>
</reference>
<keyword evidence="2" id="KW-1185">Reference proteome</keyword>
<dbReference type="OrthoDB" id="3902154at2"/>
<dbReference type="AlphaFoldDB" id="A0A4R6KEQ0"/>
<organism evidence="1 2">
    <name type="scientific">Kribbella caucasensis</name>
    <dbReference type="NCBI Taxonomy" id="2512215"/>
    <lineage>
        <taxon>Bacteria</taxon>
        <taxon>Bacillati</taxon>
        <taxon>Actinomycetota</taxon>
        <taxon>Actinomycetes</taxon>
        <taxon>Propionibacteriales</taxon>
        <taxon>Kribbellaceae</taxon>
        <taxon>Kribbella</taxon>
    </lineage>
</organism>
<proteinExistence type="predicted"/>
<dbReference type="Proteomes" id="UP000295388">
    <property type="component" value="Unassembled WGS sequence"/>
</dbReference>
<evidence type="ECO:0008006" key="3">
    <source>
        <dbReference type="Google" id="ProtNLM"/>
    </source>
</evidence>